<dbReference type="InterPro" id="IPR016166">
    <property type="entry name" value="FAD-bd_PCMH"/>
</dbReference>
<dbReference type="Pfam" id="PF01565">
    <property type="entry name" value="FAD_binding_4"/>
    <property type="match status" value="1"/>
</dbReference>
<dbReference type="InterPro" id="IPR006094">
    <property type="entry name" value="Oxid_FAD_bind_N"/>
</dbReference>
<feature type="signal peptide" evidence="6">
    <location>
        <begin position="1"/>
        <end position="19"/>
    </location>
</feature>
<dbReference type="PANTHER" id="PTHR42973">
    <property type="entry name" value="BINDING OXIDOREDUCTASE, PUTATIVE (AFU_ORTHOLOGUE AFUA_1G17690)-RELATED"/>
    <property type="match status" value="1"/>
</dbReference>
<evidence type="ECO:0000259" key="7">
    <source>
        <dbReference type="PROSITE" id="PS51387"/>
    </source>
</evidence>
<accession>A0A8H4PH85</accession>
<dbReference type="GO" id="GO:0071949">
    <property type="term" value="F:FAD binding"/>
    <property type="evidence" value="ECO:0007669"/>
    <property type="project" value="InterPro"/>
</dbReference>
<dbReference type="Gene3D" id="3.30.465.10">
    <property type="match status" value="2"/>
</dbReference>
<evidence type="ECO:0000256" key="3">
    <source>
        <dbReference type="ARBA" id="ARBA00022630"/>
    </source>
</evidence>
<protein>
    <submittedName>
        <fullName evidence="8">Isoamyl alcohol oxidase</fullName>
    </submittedName>
</protein>
<dbReference type="OrthoDB" id="9983560at2759"/>
<organism evidence="8 9">
    <name type="scientific">Fusarium albosuccineum</name>
    <dbReference type="NCBI Taxonomy" id="1237068"/>
    <lineage>
        <taxon>Eukaryota</taxon>
        <taxon>Fungi</taxon>
        <taxon>Dikarya</taxon>
        <taxon>Ascomycota</taxon>
        <taxon>Pezizomycotina</taxon>
        <taxon>Sordariomycetes</taxon>
        <taxon>Hypocreomycetidae</taxon>
        <taxon>Hypocreales</taxon>
        <taxon>Nectriaceae</taxon>
        <taxon>Fusarium</taxon>
        <taxon>Fusarium decemcellulare species complex</taxon>
    </lineage>
</organism>
<dbReference type="GO" id="GO:0016491">
    <property type="term" value="F:oxidoreductase activity"/>
    <property type="evidence" value="ECO:0007669"/>
    <property type="project" value="UniProtKB-KW"/>
</dbReference>
<comment type="cofactor">
    <cofactor evidence="1">
        <name>FAD</name>
        <dbReference type="ChEBI" id="CHEBI:57692"/>
    </cofactor>
</comment>
<dbReference type="InterPro" id="IPR016169">
    <property type="entry name" value="FAD-bd_PCMH_sub2"/>
</dbReference>
<comment type="caution">
    <text evidence="8">The sequence shown here is derived from an EMBL/GenBank/DDBJ whole genome shotgun (WGS) entry which is preliminary data.</text>
</comment>
<dbReference type="InterPro" id="IPR012951">
    <property type="entry name" value="BBE"/>
</dbReference>
<reference evidence="8 9" key="1">
    <citation type="submission" date="2020-01" db="EMBL/GenBank/DDBJ databases">
        <title>Identification and distribution of gene clusters putatively required for synthesis of sphingolipid metabolism inhibitors in phylogenetically diverse species of the filamentous fungus Fusarium.</title>
        <authorList>
            <person name="Kim H.-S."/>
            <person name="Busman M."/>
            <person name="Brown D.W."/>
            <person name="Divon H."/>
            <person name="Uhlig S."/>
            <person name="Proctor R.H."/>
        </authorList>
    </citation>
    <scope>NUCLEOTIDE SEQUENCE [LARGE SCALE GENOMIC DNA]</scope>
    <source>
        <strain evidence="8 9">NRRL 20459</strain>
    </source>
</reference>
<feature type="domain" description="FAD-binding PCMH-type" evidence="7">
    <location>
        <begin position="113"/>
        <end position="290"/>
    </location>
</feature>
<evidence type="ECO:0000256" key="4">
    <source>
        <dbReference type="ARBA" id="ARBA00022827"/>
    </source>
</evidence>
<dbReference type="InterPro" id="IPR036318">
    <property type="entry name" value="FAD-bd_PCMH-like_sf"/>
</dbReference>
<evidence type="ECO:0000256" key="6">
    <source>
        <dbReference type="SAM" id="SignalP"/>
    </source>
</evidence>
<feature type="chain" id="PRO_5034673354" evidence="6">
    <location>
        <begin position="20"/>
        <end position="564"/>
    </location>
</feature>
<evidence type="ECO:0000313" key="9">
    <source>
        <dbReference type="Proteomes" id="UP000554235"/>
    </source>
</evidence>
<dbReference type="Pfam" id="PF08031">
    <property type="entry name" value="BBE"/>
    <property type="match status" value="1"/>
</dbReference>
<name>A0A8H4PH85_9HYPO</name>
<dbReference type="SUPFAM" id="SSF56176">
    <property type="entry name" value="FAD-binding/transporter-associated domain-like"/>
    <property type="match status" value="1"/>
</dbReference>
<dbReference type="PANTHER" id="PTHR42973:SF39">
    <property type="entry name" value="FAD-BINDING PCMH-TYPE DOMAIN-CONTAINING PROTEIN"/>
    <property type="match status" value="1"/>
</dbReference>
<sequence>MKFLQSVASLALLAVSANGSATPKCRSLPGDASWPSTSLWNQLNKTVDGNLIKTVPLGSPCHDPNFDAVACAALQVAWKLPQTHFTSSSSVMQAYFANQSCDPFLAETRPCTLGNYPAYAVKVSNSRQVAAAVKFANDNNIRLVVRNTGHDYLGRSTGAGSLAIWTHYMKDTELVQWSDKLYKGPALKLGAGIQGSDAVEIANSYGLTAVSGECPTVGLAGFTLGGGHSALSTSFGLGADQTLEFEVVTAAGNIVKASAFENSDLYWALSGGGAGNFAVVTSITVRVHKTGTIGGATLTMSVAGTTKATFDTAVAKFHELLPAMIDLGPTVVYYVTAGVLVVKPITLVNSTGDYVRDKVLSPFTDYLSTVGIIPVVSYTTLSYRDHYDTYMGPLPNGHIGASEYQYGGRLIPRAVIEDDNDSFQKVIRNLTANGVIAVGSGGSFQPYKGVSNAVHPAWRSAIMSMQFATIWDPLRWDDMLTIQKRITNEYMPQVEAVTPGSGTYMNEADFNQPNWQEVFYGKNWDRLAAIKKKWDPKSLLYNLKGVGSDAWRVGTDGRMCRTGY</sequence>
<keyword evidence="3" id="KW-0285">Flavoprotein</keyword>
<dbReference type="InterPro" id="IPR050416">
    <property type="entry name" value="FAD-linked_Oxidoreductase"/>
</dbReference>
<evidence type="ECO:0000256" key="1">
    <source>
        <dbReference type="ARBA" id="ARBA00001974"/>
    </source>
</evidence>
<keyword evidence="4" id="KW-0274">FAD</keyword>
<dbReference type="AlphaFoldDB" id="A0A8H4PH85"/>
<keyword evidence="9" id="KW-1185">Reference proteome</keyword>
<evidence type="ECO:0000313" key="8">
    <source>
        <dbReference type="EMBL" id="KAF4472811.1"/>
    </source>
</evidence>
<keyword evidence="5" id="KW-0560">Oxidoreductase</keyword>
<gene>
    <name evidence="8" type="ORF">FALBO_292</name>
</gene>
<keyword evidence="6" id="KW-0732">Signal</keyword>
<proteinExistence type="inferred from homology"/>
<dbReference type="EMBL" id="JAADYS010000036">
    <property type="protein sequence ID" value="KAF4472811.1"/>
    <property type="molecule type" value="Genomic_DNA"/>
</dbReference>
<comment type="similarity">
    <text evidence="2">Belongs to the oxygen-dependent FAD-linked oxidoreductase family.</text>
</comment>
<evidence type="ECO:0000256" key="2">
    <source>
        <dbReference type="ARBA" id="ARBA00005466"/>
    </source>
</evidence>
<evidence type="ECO:0000256" key="5">
    <source>
        <dbReference type="ARBA" id="ARBA00023002"/>
    </source>
</evidence>
<dbReference type="PROSITE" id="PS51387">
    <property type="entry name" value="FAD_PCMH"/>
    <property type="match status" value="1"/>
</dbReference>
<dbReference type="Proteomes" id="UP000554235">
    <property type="component" value="Unassembled WGS sequence"/>
</dbReference>